<dbReference type="AGR" id="WB:WBGene00020692"/>
<dbReference type="GeneID" id="188746"/>
<keyword evidence="3" id="KW-1185">Reference proteome</keyword>
<name>Q22684_CAEEL</name>
<dbReference type="CTD" id="188746"/>
<feature type="transmembrane region" description="Helical" evidence="1">
    <location>
        <begin position="141"/>
        <end position="164"/>
    </location>
</feature>
<feature type="transmembrane region" description="Helical" evidence="1">
    <location>
        <begin position="14"/>
        <end position="36"/>
    </location>
</feature>
<proteinExistence type="predicted"/>
<dbReference type="InParanoid" id="Q22684"/>
<keyword evidence="1" id="KW-1133">Transmembrane helix</keyword>
<dbReference type="FunCoup" id="Q22684">
    <property type="interactions" value="1470"/>
</dbReference>
<dbReference type="PaxDb" id="6239-T22E5.6"/>
<evidence type="ECO:0000256" key="1">
    <source>
        <dbReference type="SAM" id="Phobius"/>
    </source>
</evidence>
<feature type="transmembrane region" description="Helical" evidence="1">
    <location>
        <begin position="184"/>
        <end position="205"/>
    </location>
</feature>
<dbReference type="PIR" id="T16924">
    <property type="entry name" value="T16924"/>
</dbReference>
<sequence>MPGSISSTPESPDIMRFVVSVGCLVFSLMLTSFGIVNNAWIVLDRPNENDEFQRGIRGHDCYRNNAPGNENIFCLPWDFEDKAEKFPDPFTKVLAASTVVRVTFHIALVILAFQIFYLAYTIGHCCSQSFTELTKKRKLAFFHAMLVPVGLWIILLLLVLYETYTDNLLPLSLRKEDYKYKIGSGFWFFFLGGLLPFIGALYFLFREQMDASKTRLRGLINRHQPIPSNVNESDRDGVELVRTNHGGRV</sequence>
<evidence type="ECO:0000313" key="3">
    <source>
        <dbReference type="Proteomes" id="UP000001940"/>
    </source>
</evidence>
<accession>Q22684</accession>
<dbReference type="OrthoDB" id="5773140at2759"/>
<dbReference type="eggNOG" id="ENOG502THHP">
    <property type="taxonomic scope" value="Eukaryota"/>
</dbReference>
<dbReference type="KEGG" id="cel:CELE_T22E5.6"/>
<reference evidence="2 3" key="1">
    <citation type="journal article" date="1998" name="Science">
        <title>Genome sequence of the nematode C. elegans: a platform for investigating biology.</title>
        <authorList>
            <consortium name="The C. elegans sequencing consortium"/>
            <person name="Sulson J.E."/>
            <person name="Waterston R."/>
        </authorList>
    </citation>
    <scope>NUCLEOTIDE SEQUENCE [LARGE SCALE GENOMIC DNA]</scope>
    <source>
        <strain evidence="2 3">Bristol N2</strain>
    </source>
</reference>
<dbReference type="EMBL" id="BX284606">
    <property type="protein sequence ID" value="CCD72847.1"/>
    <property type="molecule type" value="Genomic_DNA"/>
</dbReference>
<dbReference type="OMA" id="FAICVIC"/>
<dbReference type="GO" id="GO:0005886">
    <property type="term" value="C:plasma membrane"/>
    <property type="evidence" value="ECO:0000318"/>
    <property type="project" value="GO_Central"/>
</dbReference>
<keyword evidence="1" id="KW-0472">Membrane</keyword>
<dbReference type="STRING" id="6239.T22E5.6.1"/>
<dbReference type="WormBase" id="T22E5.6">
    <property type="protein sequence ID" value="CE04995"/>
    <property type="gene ID" value="WBGene00020692"/>
</dbReference>
<dbReference type="Gene3D" id="1.20.140.150">
    <property type="match status" value="1"/>
</dbReference>
<dbReference type="AlphaFoldDB" id="Q22684"/>
<evidence type="ECO:0000313" key="2">
    <source>
        <dbReference type="EMBL" id="CCD72847.1"/>
    </source>
</evidence>
<evidence type="ECO:0000313" key="4">
    <source>
        <dbReference type="WormBase" id="T22E5.6"/>
    </source>
</evidence>
<dbReference type="PeptideAtlas" id="Q22684"/>
<feature type="transmembrane region" description="Helical" evidence="1">
    <location>
        <begin position="102"/>
        <end position="120"/>
    </location>
</feature>
<dbReference type="Proteomes" id="UP000001940">
    <property type="component" value="Chromosome X"/>
</dbReference>
<organism evidence="2 3">
    <name type="scientific">Caenorhabditis elegans</name>
    <dbReference type="NCBI Taxonomy" id="6239"/>
    <lineage>
        <taxon>Eukaryota</taxon>
        <taxon>Metazoa</taxon>
        <taxon>Ecdysozoa</taxon>
        <taxon>Nematoda</taxon>
        <taxon>Chromadorea</taxon>
        <taxon>Rhabditida</taxon>
        <taxon>Rhabditina</taxon>
        <taxon>Rhabditomorpha</taxon>
        <taxon>Rhabditoidea</taxon>
        <taxon>Rhabditidae</taxon>
        <taxon>Peloderinae</taxon>
        <taxon>Caenorhabditis</taxon>
    </lineage>
</organism>
<protein>
    <submittedName>
        <fullName evidence="2">Transmembrane protein</fullName>
    </submittedName>
</protein>
<dbReference type="Bgee" id="WBGene00020692">
    <property type="expression patterns" value="Expressed in pharyngeal muscle cell (C elegans) and 3 other cell types or tissues"/>
</dbReference>
<keyword evidence="1 2" id="KW-0812">Transmembrane</keyword>
<dbReference type="HOGENOM" id="CLU_1116606_0_0_1"/>
<dbReference type="RefSeq" id="NP_509078.1">
    <property type="nucleotide sequence ID" value="NM_076677.1"/>
</dbReference>
<dbReference type="UCSC" id="T22E5.6">
    <property type="organism name" value="c. elegans"/>
</dbReference>
<gene>
    <name evidence="2" type="ORF">CELE_T22E5.6</name>
    <name evidence="2 4" type="ORF">T22E5.6</name>
</gene>